<dbReference type="PANTHER" id="PTHR12298:SF4">
    <property type="entry name" value="PROGRAMMED CELL DEATH PROTEIN 2"/>
    <property type="match status" value="1"/>
</dbReference>
<evidence type="ECO:0000259" key="5">
    <source>
        <dbReference type="PROSITE" id="PS50865"/>
    </source>
</evidence>
<proteinExistence type="predicted"/>
<evidence type="ECO:0000256" key="3">
    <source>
        <dbReference type="ARBA" id="ARBA00022833"/>
    </source>
</evidence>
<dbReference type="GO" id="GO:0008270">
    <property type="term" value="F:zinc ion binding"/>
    <property type="evidence" value="ECO:0007669"/>
    <property type="project" value="UniProtKB-KW"/>
</dbReference>
<keyword evidence="1" id="KW-0479">Metal-binding</keyword>
<dbReference type="PROSITE" id="PS50865">
    <property type="entry name" value="ZF_MYND_2"/>
    <property type="match status" value="1"/>
</dbReference>
<evidence type="ECO:0000256" key="1">
    <source>
        <dbReference type="ARBA" id="ARBA00022723"/>
    </source>
</evidence>
<accession>A0A8D0WEQ6</accession>
<evidence type="ECO:0000256" key="2">
    <source>
        <dbReference type="ARBA" id="ARBA00022771"/>
    </source>
</evidence>
<name>A0A8D0WEQ6_PIG</name>
<reference evidence="6" key="1">
    <citation type="submission" date="2025-08" db="UniProtKB">
        <authorList>
            <consortium name="Ensembl"/>
        </authorList>
    </citation>
    <scope>IDENTIFICATION</scope>
</reference>
<evidence type="ECO:0000313" key="6">
    <source>
        <dbReference type="Ensembl" id="ENSSSCP00030019869.1"/>
    </source>
</evidence>
<keyword evidence="2 4" id="KW-0863">Zinc-finger</keyword>
<dbReference type="InterPro" id="IPR002893">
    <property type="entry name" value="Znf_MYND"/>
</dbReference>
<feature type="domain" description="MYND-type" evidence="5">
    <location>
        <begin position="128"/>
        <end position="171"/>
    </location>
</feature>
<dbReference type="AlphaFoldDB" id="A0A8D0WEQ6"/>
<dbReference type="SUPFAM" id="SSF144232">
    <property type="entry name" value="HIT/MYND zinc finger-like"/>
    <property type="match status" value="1"/>
</dbReference>
<evidence type="ECO:0000256" key="4">
    <source>
        <dbReference type="PROSITE-ProRule" id="PRU00134"/>
    </source>
</evidence>
<evidence type="ECO:0000313" key="7">
    <source>
        <dbReference type="Proteomes" id="UP000694570"/>
    </source>
</evidence>
<protein>
    <recommendedName>
        <fullName evidence="5">MYND-type domain-containing protein</fullName>
    </recommendedName>
</protein>
<dbReference type="Proteomes" id="UP000694570">
    <property type="component" value="Unplaced"/>
</dbReference>
<organism evidence="6 7">
    <name type="scientific">Sus scrofa</name>
    <name type="common">Pig</name>
    <dbReference type="NCBI Taxonomy" id="9823"/>
    <lineage>
        <taxon>Eukaryota</taxon>
        <taxon>Metazoa</taxon>
        <taxon>Chordata</taxon>
        <taxon>Craniata</taxon>
        <taxon>Vertebrata</taxon>
        <taxon>Euteleostomi</taxon>
        <taxon>Mammalia</taxon>
        <taxon>Eutheria</taxon>
        <taxon>Laurasiatheria</taxon>
        <taxon>Artiodactyla</taxon>
        <taxon>Suina</taxon>
        <taxon>Suidae</taxon>
        <taxon>Sus</taxon>
    </lineage>
</organism>
<dbReference type="Ensembl" id="ENSSSCT00030044046.1">
    <property type="protein sequence ID" value="ENSSSCP00030019869.1"/>
    <property type="gene ID" value="ENSSSCG00030031832.1"/>
</dbReference>
<dbReference type="PANTHER" id="PTHR12298">
    <property type="entry name" value="PCDC2 PROGRAMMED CELL DEATH PROTEIN 2 -RELATED"/>
    <property type="match status" value="1"/>
</dbReference>
<dbReference type="Pfam" id="PF01753">
    <property type="entry name" value="zf-MYND"/>
    <property type="match status" value="1"/>
</dbReference>
<dbReference type="Gene3D" id="6.10.140.2220">
    <property type="match status" value="1"/>
</dbReference>
<sequence length="201" mass="23010">MVDNIKKKLHSLEILLPLSPATTSPPPQPACACIFSAPIFPLFSLEINTSLPHYPESLSQTLSPKRQSSGTCIKWLQFSILTPEPRENRVISPLVFSNQLPRRNDFYYMNHLLRSLSQTGESLSFQFKSGCSSLQSLWCLGPKMCSRYHQAHYCSKEHQALDWRLRHKQACEQTENLDNTVPDHNSLFPEFEIVIAENDYT</sequence>
<keyword evidence="3" id="KW-0862">Zinc</keyword>